<sequence>MKRNKIIYWISTGLLCALFMFSAMMYFFNYPRIEGFFINLGFPVWIIYPLAVLKVFGVIAILTKKVNLLKELAYAGFLYDAILALSAHIIVDDGEFMPAVIAIVATAVSWVYDRKVFGNYEQDLKKINV</sequence>
<dbReference type="OrthoDB" id="7960583at2"/>
<keyword evidence="4 5" id="KW-0472">Membrane</keyword>
<gene>
    <name evidence="6" type="ORF">FEE95_14125</name>
</gene>
<proteinExistence type="predicted"/>
<evidence type="ECO:0000256" key="1">
    <source>
        <dbReference type="ARBA" id="ARBA00004141"/>
    </source>
</evidence>
<name>A0A5S3PSY3_9FLAO</name>
<dbReference type="Pfam" id="PF13564">
    <property type="entry name" value="DoxX_2"/>
    <property type="match status" value="1"/>
</dbReference>
<evidence type="ECO:0000256" key="2">
    <source>
        <dbReference type="ARBA" id="ARBA00022692"/>
    </source>
</evidence>
<organism evidence="6 7">
    <name type="scientific">Maribacter algarum</name>
    <name type="common">ex Zhang et al. 2020</name>
    <dbReference type="NCBI Taxonomy" id="2578118"/>
    <lineage>
        <taxon>Bacteria</taxon>
        <taxon>Pseudomonadati</taxon>
        <taxon>Bacteroidota</taxon>
        <taxon>Flavobacteriia</taxon>
        <taxon>Flavobacteriales</taxon>
        <taxon>Flavobacteriaceae</taxon>
        <taxon>Maribacter</taxon>
    </lineage>
</organism>
<evidence type="ECO:0000313" key="7">
    <source>
        <dbReference type="Proteomes" id="UP000310314"/>
    </source>
</evidence>
<evidence type="ECO:0000256" key="3">
    <source>
        <dbReference type="ARBA" id="ARBA00022989"/>
    </source>
</evidence>
<keyword evidence="7" id="KW-1185">Reference proteome</keyword>
<feature type="transmembrane region" description="Helical" evidence="5">
    <location>
        <begin position="40"/>
        <end position="60"/>
    </location>
</feature>
<evidence type="ECO:0000256" key="4">
    <source>
        <dbReference type="ARBA" id="ARBA00023136"/>
    </source>
</evidence>
<feature type="transmembrane region" description="Helical" evidence="5">
    <location>
        <begin position="72"/>
        <end position="90"/>
    </location>
</feature>
<dbReference type="Proteomes" id="UP000310314">
    <property type="component" value="Unassembled WGS sequence"/>
</dbReference>
<dbReference type="EMBL" id="VATY01000003">
    <property type="protein sequence ID" value="TMM55790.1"/>
    <property type="molecule type" value="Genomic_DNA"/>
</dbReference>
<evidence type="ECO:0000256" key="5">
    <source>
        <dbReference type="SAM" id="Phobius"/>
    </source>
</evidence>
<protein>
    <submittedName>
        <fullName evidence="6">DoxX family protein</fullName>
    </submittedName>
</protein>
<feature type="transmembrane region" description="Helical" evidence="5">
    <location>
        <begin position="7"/>
        <end position="28"/>
    </location>
</feature>
<dbReference type="AlphaFoldDB" id="A0A5S3PSY3"/>
<feature type="transmembrane region" description="Helical" evidence="5">
    <location>
        <begin position="96"/>
        <end position="112"/>
    </location>
</feature>
<keyword evidence="2 5" id="KW-0812">Transmembrane</keyword>
<dbReference type="RefSeq" id="WP_138658659.1">
    <property type="nucleotide sequence ID" value="NZ_VATY01000003.1"/>
</dbReference>
<evidence type="ECO:0000313" key="6">
    <source>
        <dbReference type="EMBL" id="TMM55790.1"/>
    </source>
</evidence>
<keyword evidence="3 5" id="KW-1133">Transmembrane helix</keyword>
<comment type="caution">
    <text evidence="6">The sequence shown here is derived from an EMBL/GenBank/DDBJ whole genome shotgun (WGS) entry which is preliminary data.</text>
</comment>
<comment type="subcellular location">
    <subcellularLocation>
        <location evidence="1">Membrane</location>
        <topology evidence="1">Multi-pass membrane protein</topology>
    </subcellularLocation>
</comment>
<reference evidence="6 7" key="1">
    <citation type="submission" date="2019-05" db="EMBL/GenBank/DDBJ databases">
        <authorList>
            <person name="Zhang J.-Y."/>
            <person name="Feg X."/>
            <person name="Du Z.-J."/>
        </authorList>
    </citation>
    <scope>NUCLEOTIDE SEQUENCE [LARGE SCALE GENOMIC DNA]</scope>
    <source>
        <strain evidence="6 7">RZ26</strain>
    </source>
</reference>
<dbReference type="GO" id="GO:0016020">
    <property type="term" value="C:membrane"/>
    <property type="evidence" value="ECO:0007669"/>
    <property type="project" value="UniProtKB-SubCell"/>
</dbReference>
<dbReference type="InterPro" id="IPR032808">
    <property type="entry name" value="DoxX"/>
</dbReference>
<accession>A0A5S3PSY3</accession>